<evidence type="ECO:0000256" key="1">
    <source>
        <dbReference type="SAM" id="MobiDB-lite"/>
    </source>
</evidence>
<dbReference type="EMBL" id="JANTQA010000047">
    <property type="protein sequence ID" value="KAJ3432106.1"/>
    <property type="molecule type" value="Genomic_DNA"/>
</dbReference>
<feature type="transmembrane region" description="Helical" evidence="2">
    <location>
        <begin position="165"/>
        <end position="184"/>
    </location>
</feature>
<evidence type="ECO:0000313" key="4">
    <source>
        <dbReference type="Proteomes" id="UP001146793"/>
    </source>
</evidence>
<dbReference type="PANTHER" id="PTHR10796:SF92">
    <property type="entry name" value="PATCHED-RELATED, ISOFORM A"/>
    <property type="match status" value="1"/>
</dbReference>
<dbReference type="PANTHER" id="PTHR10796">
    <property type="entry name" value="PATCHED-RELATED"/>
    <property type="match status" value="1"/>
</dbReference>
<keyword evidence="2" id="KW-1133">Transmembrane helix</keyword>
<sequence length="574" mass="66707">MLSFEAKRIHNKRNAFFPFMKIKTNNSFITEKEKEKGKQKKKMKKDVEILNIDPETNFSSETDFCSETTTNPETNFSSETDPNTKNSKIDLEKRDTKNVYSDIDSKSNKNTNSESDTKDTKNSKIDLEKRETKEKKNDNESKLKLDIFQRFLKEKYGPFILNKKVSITIMIIFVAYFGVSIYFATQVEEGFEETSVLPDDSYLQDRYEVLDKYYFPNGSSFYILIKEDTKYHEAETKNDLLKLIEDFRNNEKWVSRGPYSWYEDYLYYLQTEDDAPTLDSDSLPVNPEEFYSYLKYSFLQNPNYIHYNLGSDIIFNENEDDINKQIQVSRFYFISTDLSETNDRVDFMYDIRDLTTDSEIDCFVYNVCYFLNEQYAIVKKSTLMNVGLALLVVLLLAFLFFIYSTNALLITLTVVMIDADIYGFLWLMGLKIEPVSCICLMISVRFAVDYAAHIIHCYTTSKGKNRREKVLQSITEIGSSVLLGGFTTFFGLTPIIIFAPSEIFRTLVTILYATIIFGILHGFVFLPVVLQFLGAKGNTSVSNKKKKSTKQRKNTSCDSDDSYETLDSDYYEDR</sequence>
<evidence type="ECO:0000256" key="2">
    <source>
        <dbReference type="SAM" id="Phobius"/>
    </source>
</evidence>
<comment type="caution">
    <text evidence="3">The sequence shown here is derived from an EMBL/GenBank/DDBJ whole genome shotgun (WGS) entry which is preliminary data.</text>
</comment>
<dbReference type="AlphaFoldDB" id="A0AAV7YQP6"/>
<feature type="region of interest" description="Disordered" evidence="1">
    <location>
        <begin position="52"/>
        <end position="136"/>
    </location>
</feature>
<feature type="transmembrane region" description="Helical" evidence="2">
    <location>
        <begin position="383"/>
        <end position="402"/>
    </location>
</feature>
<dbReference type="SUPFAM" id="SSF82866">
    <property type="entry name" value="Multidrug efflux transporter AcrB transmembrane domain"/>
    <property type="match status" value="1"/>
</dbReference>
<gene>
    <name evidence="3" type="ORF">M0812_21036</name>
</gene>
<feature type="transmembrane region" description="Helical" evidence="2">
    <location>
        <begin position="477"/>
        <end position="498"/>
    </location>
</feature>
<organism evidence="3 4">
    <name type="scientific">Anaeramoeba flamelloides</name>
    <dbReference type="NCBI Taxonomy" id="1746091"/>
    <lineage>
        <taxon>Eukaryota</taxon>
        <taxon>Metamonada</taxon>
        <taxon>Anaeramoebidae</taxon>
        <taxon>Anaeramoeba</taxon>
    </lineage>
</organism>
<name>A0AAV7YQP6_9EUKA</name>
<keyword evidence="2" id="KW-0812">Transmembrane</keyword>
<feature type="compositionally biased region" description="Basic residues" evidence="1">
    <location>
        <begin position="543"/>
        <end position="553"/>
    </location>
</feature>
<proteinExistence type="predicted"/>
<keyword evidence="2" id="KW-0472">Membrane</keyword>
<dbReference type="Gene3D" id="1.20.1640.10">
    <property type="entry name" value="Multidrug efflux transporter AcrB transmembrane domain"/>
    <property type="match status" value="1"/>
</dbReference>
<feature type="compositionally biased region" description="Polar residues" evidence="1">
    <location>
        <begin position="54"/>
        <end position="86"/>
    </location>
</feature>
<dbReference type="Proteomes" id="UP001146793">
    <property type="component" value="Unassembled WGS sequence"/>
</dbReference>
<protein>
    <submittedName>
        <fullName evidence="3">Patched domain-containing protein</fullName>
    </submittedName>
</protein>
<feature type="transmembrane region" description="Helical" evidence="2">
    <location>
        <begin position="409"/>
        <end position="429"/>
    </location>
</feature>
<feature type="compositionally biased region" description="Basic and acidic residues" evidence="1">
    <location>
        <begin position="87"/>
        <end position="107"/>
    </location>
</feature>
<dbReference type="InterPro" id="IPR051697">
    <property type="entry name" value="Patched_domain-protein"/>
</dbReference>
<reference evidence="3" key="1">
    <citation type="submission" date="2022-08" db="EMBL/GenBank/DDBJ databases">
        <title>Novel sulphate-reducing endosymbionts in the free-living metamonad Anaeramoeba.</title>
        <authorList>
            <person name="Jerlstrom-Hultqvist J."/>
            <person name="Cepicka I."/>
            <person name="Gallot-Lavallee L."/>
            <person name="Salas-Leiva D."/>
            <person name="Curtis B.A."/>
            <person name="Zahonova K."/>
            <person name="Pipaliya S."/>
            <person name="Dacks J."/>
            <person name="Roger A.J."/>
        </authorList>
    </citation>
    <scope>NUCLEOTIDE SEQUENCE</scope>
    <source>
        <strain evidence="3">Busselton2</strain>
    </source>
</reference>
<dbReference type="GO" id="GO:0016020">
    <property type="term" value="C:membrane"/>
    <property type="evidence" value="ECO:0007669"/>
    <property type="project" value="TreeGrafter"/>
</dbReference>
<feature type="transmembrane region" description="Helical" evidence="2">
    <location>
        <begin position="510"/>
        <end position="535"/>
    </location>
</feature>
<feature type="compositionally biased region" description="Acidic residues" evidence="1">
    <location>
        <begin position="558"/>
        <end position="574"/>
    </location>
</feature>
<feature type="compositionally biased region" description="Basic and acidic residues" evidence="1">
    <location>
        <begin position="115"/>
        <end position="136"/>
    </location>
</feature>
<evidence type="ECO:0000313" key="3">
    <source>
        <dbReference type="EMBL" id="KAJ3432106.1"/>
    </source>
</evidence>
<accession>A0AAV7YQP6</accession>
<feature type="region of interest" description="Disordered" evidence="1">
    <location>
        <begin position="540"/>
        <end position="574"/>
    </location>
</feature>